<keyword evidence="3" id="KW-1185">Reference proteome</keyword>
<dbReference type="AlphaFoldDB" id="A0A2T0LVS4"/>
<dbReference type="GO" id="GO:0003677">
    <property type="term" value="F:DNA binding"/>
    <property type="evidence" value="ECO:0007669"/>
    <property type="project" value="InterPro"/>
</dbReference>
<dbReference type="NCBIfam" id="TIGR01764">
    <property type="entry name" value="excise"/>
    <property type="match status" value="1"/>
</dbReference>
<organism evidence="2 3">
    <name type="scientific">Prauserella shujinwangii</name>
    <dbReference type="NCBI Taxonomy" id="1453103"/>
    <lineage>
        <taxon>Bacteria</taxon>
        <taxon>Bacillati</taxon>
        <taxon>Actinomycetota</taxon>
        <taxon>Actinomycetes</taxon>
        <taxon>Pseudonocardiales</taxon>
        <taxon>Pseudonocardiaceae</taxon>
        <taxon>Prauserella</taxon>
    </lineage>
</organism>
<proteinExistence type="predicted"/>
<name>A0A2T0LVS4_9PSEU</name>
<dbReference type="Pfam" id="PF12728">
    <property type="entry name" value="HTH_17"/>
    <property type="match status" value="1"/>
</dbReference>
<evidence type="ECO:0000259" key="1">
    <source>
        <dbReference type="Pfam" id="PF12728"/>
    </source>
</evidence>
<accession>A0A2T0LVS4</accession>
<gene>
    <name evidence="2" type="ORF">B0I33_105536</name>
</gene>
<evidence type="ECO:0000313" key="2">
    <source>
        <dbReference type="EMBL" id="PRX47951.1"/>
    </source>
</evidence>
<reference evidence="2 3" key="1">
    <citation type="submission" date="2018-03" db="EMBL/GenBank/DDBJ databases">
        <title>Genomic Encyclopedia of Type Strains, Phase III (KMG-III): the genomes of soil and plant-associated and newly described type strains.</title>
        <authorList>
            <person name="Whitman W."/>
        </authorList>
    </citation>
    <scope>NUCLEOTIDE SEQUENCE [LARGE SCALE GENOMIC DNA]</scope>
    <source>
        <strain evidence="2 3">CGMCC 4.7125</strain>
    </source>
</reference>
<dbReference type="InterPro" id="IPR041657">
    <property type="entry name" value="HTH_17"/>
</dbReference>
<dbReference type="Gene3D" id="3.90.105.50">
    <property type="match status" value="1"/>
</dbReference>
<comment type="caution">
    <text evidence="2">The sequence shown here is derived from an EMBL/GenBank/DDBJ whole genome shotgun (WGS) entry which is preliminary data.</text>
</comment>
<dbReference type="InterPro" id="IPR038148">
    <property type="entry name" value="Tn1545/Tn916_Xis"/>
</dbReference>
<dbReference type="RefSeq" id="WP_181193300.1">
    <property type="nucleotide sequence ID" value="NZ_PVNH01000005.1"/>
</dbReference>
<evidence type="ECO:0000313" key="3">
    <source>
        <dbReference type="Proteomes" id="UP000238362"/>
    </source>
</evidence>
<dbReference type="EMBL" id="PVNH01000005">
    <property type="protein sequence ID" value="PRX47951.1"/>
    <property type="molecule type" value="Genomic_DNA"/>
</dbReference>
<dbReference type="InterPro" id="IPR010093">
    <property type="entry name" value="SinI_DNA-bd"/>
</dbReference>
<sequence length="96" mass="10799">MATAHEISQLAATLAKLAEAIAVQEAKPTEPARPMPERVLLTVEEAAEYLGVGRTLMYQLIRDREIRTVQIHRLRRVPREEIDAYAARIHAEQNAA</sequence>
<feature type="domain" description="Helix-turn-helix" evidence="1">
    <location>
        <begin position="40"/>
        <end position="88"/>
    </location>
</feature>
<protein>
    <submittedName>
        <fullName evidence="2">Excisionase family DNA binding protein</fullName>
    </submittedName>
</protein>
<dbReference type="Proteomes" id="UP000238362">
    <property type="component" value="Unassembled WGS sequence"/>
</dbReference>